<evidence type="ECO:0000256" key="5">
    <source>
        <dbReference type="SAM" id="SignalP"/>
    </source>
</evidence>
<dbReference type="AlphaFoldDB" id="A0A6A5BEX1"/>
<sequence length="215" mass="24116">MKSLFLLPLLMMAAVAIILFSCNTQAALTRGGVSVSSSLLTPELKATCLRTIQQYDKCSFYTDCLEKIMPCGSNGYAINYGFKYCTKFFSDLSSGAYKSEYSKKWVASTGHCLQQALMDNVVSKISQGWTCERIIDYAFNSHPGCYTDSVSPVDSQKYSICKIRNVFDVKNILTTVDAKDLFSMRSMKQIMGVLKNCMIDVLPFDEVNELDQYIE</sequence>
<gene>
    <name evidence="6" type="ORF">FDP41_008715</name>
</gene>
<keyword evidence="7" id="KW-1185">Reference proteome</keyword>
<dbReference type="VEuPathDB" id="AmoebaDB:FDP41_008715"/>
<evidence type="ECO:0000256" key="2">
    <source>
        <dbReference type="ARBA" id="ARBA00011748"/>
    </source>
</evidence>
<dbReference type="GeneID" id="68115933"/>
<feature type="chain" id="PRO_5025427226" evidence="5">
    <location>
        <begin position="27"/>
        <end position="215"/>
    </location>
</feature>
<protein>
    <submittedName>
        <fullName evidence="6">Uncharacterized protein</fullName>
    </submittedName>
</protein>
<evidence type="ECO:0000256" key="3">
    <source>
        <dbReference type="ARBA" id="ARBA00022702"/>
    </source>
</evidence>
<comment type="subunit">
    <text evidence="2">Homodimer; disulfide-linked.</text>
</comment>
<keyword evidence="5" id="KW-0732">Signal</keyword>
<dbReference type="PANTHER" id="PTHR11245">
    <property type="entry name" value="STANNIOCALCIN"/>
    <property type="match status" value="1"/>
</dbReference>
<dbReference type="PROSITE" id="PS51257">
    <property type="entry name" value="PROKAR_LIPOPROTEIN"/>
    <property type="match status" value="1"/>
</dbReference>
<dbReference type="VEuPathDB" id="AmoebaDB:NF0085000"/>
<dbReference type="EMBL" id="VFQX01000063">
    <property type="protein sequence ID" value="KAF0973051.1"/>
    <property type="molecule type" value="Genomic_DNA"/>
</dbReference>
<dbReference type="GO" id="GO:0005615">
    <property type="term" value="C:extracellular space"/>
    <property type="evidence" value="ECO:0007669"/>
    <property type="project" value="TreeGrafter"/>
</dbReference>
<accession>A0A6A5BEX1</accession>
<proteinExistence type="inferred from homology"/>
<dbReference type="InterPro" id="IPR004978">
    <property type="entry name" value="Stanniocalcin"/>
</dbReference>
<dbReference type="GO" id="GO:0005179">
    <property type="term" value="F:hormone activity"/>
    <property type="evidence" value="ECO:0007669"/>
    <property type="project" value="UniProtKB-KW"/>
</dbReference>
<reference evidence="6 7" key="1">
    <citation type="journal article" date="2019" name="Sci. Rep.">
        <title>Nanopore sequencing improves the draft genome of the human pathogenic amoeba Naegleria fowleri.</title>
        <authorList>
            <person name="Liechti N."/>
            <person name="Schurch N."/>
            <person name="Bruggmann R."/>
            <person name="Wittwer M."/>
        </authorList>
    </citation>
    <scope>NUCLEOTIDE SEQUENCE [LARGE SCALE GENOMIC DNA]</scope>
    <source>
        <strain evidence="6 7">ATCC 30894</strain>
    </source>
</reference>
<evidence type="ECO:0000313" key="7">
    <source>
        <dbReference type="Proteomes" id="UP000444721"/>
    </source>
</evidence>
<evidence type="ECO:0000256" key="1">
    <source>
        <dbReference type="ARBA" id="ARBA00008693"/>
    </source>
</evidence>
<dbReference type="OMA" id="DSHPECY"/>
<evidence type="ECO:0000313" key="6">
    <source>
        <dbReference type="EMBL" id="KAF0973051.1"/>
    </source>
</evidence>
<dbReference type="OrthoDB" id="9970481at2759"/>
<name>A0A6A5BEX1_NAEFO</name>
<dbReference type="GO" id="GO:0006874">
    <property type="term" value="P:intracellular calcium ion homeostasis"/>
    <property type="evidence" value="ECO:0007669"/>
    <property type="project" value="TreeGrafter"/>
</dbReference>
<dbReference type="PANTHER" id="PTHR11245:SF6">
    <property type="entry name" value="DUF19 DOMAIN-CONTAINING PROTEIN"/>
    <property type="match status" value="1"/>
</dbReference>
<feature type="signal peptide" evidence="5">
    <location>
        <begin position="1"/>
        <end position="26"/>
    </location>
</feature>
<organism evidence="6 7">
    <name type="scientific">Naegleria fowleri</name>
    <name type="common">Brain eating amoeba</name>
    <dbReference type="NCBI Taxonomy" id="5763"/>
    <lineage>
        <taxon>Eukaryota</taxon>
        <taxon>Discoba</taxon>
        <taxon>Heterolobosea</taxon>
        <taxon>Tetramitia</taxon>
        <taxon>Eutetramitia</taxon>
        <taxon>Vahlkampfiidae</taxon>
        <taxon>Naegleria</taxon>
    </lineage>
</organism>
<dbReference type="Proteomes" id="UP000444721">
    <property type="component" value="Unassembled WGS sequence"/>
</dbReference>
<dbReference type="RefSeq" id="XP_044557764.1">
    <property type="nucleotide sequence ID" value="XM_044712599.1"/>
</dbReference>
<comment type="caution">
    <text evidence="6">The sequence shown here is derived from an EMBL/GenBank/DDBJ whole genome shotgun (WGS) entry which is preliminary data.</text>
</comment>
<evidence type="ECO:0000256" key="4">
    <source>
        <dbReference type="ARBA" id="ARBA00023157"/>
    </source>
</evidence>
<dbReference type="VEuPathDB" id="AmoebaDB:NfTy_008160"/>
<comment type="similarity">
    <text evidence="1">Belongs to the stanniocalcin family.</text>
</comment>
<keyword evidence="3" id="KW-0372">Hormone</keyword>
<keyword evidence="4" id="KW-1015">Disulfide bond</keyword>